<dbReference type="EMBL" id="CM042017">
    <property type="protein sequence ID" value="KAI3688799.1"/>
    <property type="molecule type" value="Genomic_DNA"/>
</dbReference>
<accession>A0ACB8YSU4</accession>
<organism evidence="1 2">
    <name type="scientific">Cichorium intybus</name>
    <name type="common">Chicory</name>
    <dbReference type="NCBI Taxonomy" id="13427"/>
    <lineage>
        <taxon>Eukaryota</taxon>
        <taxon>Viridiplantae</taxon>
        <taxon>Streptophyta</taxon>
        <taxon>Embryophyta</taxon>
        <taxon>Tracheophyta</taxon>
        <taxon>Spermatophyta</taxon>
        <taxon>Magnoliopsida</taxon>
        <taxon>eudicotyledons</taxon>
        <taxon>Gunneridae</taxon>
        <taxon>Pentapetalae</taxon>
        <taxon>asterids</taxon>
        <taxon>campanulids</taxon>
        <taxon>Asterales</taxon>
        <taxon>Asteraceae</taxon>
        <taxon>Cichorioideae</taxon>
        <taxon>Cichorieae</taxon>
        <taxon>Cichoriinae</taxon>
        <taxon>Cichorium</taxon>
    </lineage>
</organism>
<keyword evidence="2" id="KW-1185">Reference proteome</keyword>
<reference evidence="2" key="1">
    <citation type="journal article" date="2022" name="Mol. Ecol. Resour.">
        <title>The genomes of chicory, endive, great burdock and yacon provide insights into Asteraceae palaeo-polyploidization history and plant inulin production.</title>
        <authorList>
            <person name="Fan W."/>
            <person name="Wang S."/>
            <person name="Wang H."/>
            <person name="Wang A."/>
            <person name="Jiang F."/>
            <person name="Liu H."/>
            <person name="Zhao H."/>
            <person name="Xu D."/>
            <person name="Zhang Y."/>
        </authorList>
    </citation>
    <scope>NUCLEOTIDE SEQUENCE [LARGE SCALE GENOMIC DNA]</scope>
    <source>
        <strain evidence="2">cv. Punajuju</strain>
    </source>
</reference>
<sequence>MFGEQEATIPSFFYPTSSPNPNSPHANASMYQYSLGLDGLAGQPAFELDRDATSRSGMIPQTTDSSTYKHCVTTQNMVNDVIVTTSQPESIQSLQCELASTNVAFNATSEAGTAAQTNPDPLRCELCKICCTSTVDLNIHMSGKKHLKKVDESGKIPDPPLTLVASQDTQPTKPMQNPESIEGKAVNSHEGNPVLCELCGISCDTYDVLKAHLSGKKHQKKLEKSEKPIGPNPAPATVPGMLENEAKEEGKIVNVDGSNRKTKRVESNEDLEAKRQKILQGGAAMDALRTCTVCNVICSSPTVYISHLAGRKHVAMVIKQAETQLTGQET</sequence>
<dbReference type="Proteomes" id="UP001055811">
    <property type="component" value="Linkage Group LG09"/>
</dbReference>
<reference evidence="1 2" key="2">
    <citation type="journal article" date="2022" name="Mol. Ecol. Resour.">
        <title>The genomes of chicory, endive, great burdock and yacon provide insights into Asteraceae paleo-polyploidization history and plant inulin production.</title>
        <authorList>
            <person name="Fan W."/>
            <person name="Wang S."/>
            <person name="Wang H."/>
            <person name="Wang A."/>
            <person name="Jiang F."/>
            <person name="Liu H."/>
            <person name="Zhao H."/>
            <person name="Xu D."/>
            <person name="Zhang Y."/>
        </authorList>
    </citation>
    <scope>NUCLEOTIDE SEQUENCE [LARGE SCALE GENOMIC DNA]</scope>
    <source>
        <strain evidence="2">cv. Punajuju</strain>
        <tissue evidence="1">Leaves</tissue>
    </source>
</reference>
<proteinExistence type="predicted"/>
<protein>
    <submittedName>
        <fullName evidence="1">Uncharacterized protein</fullName>
    </submittedName>
</protein>
<evidence type="ECO:0000313" key="1">
    <source>
        <dbReference type="EMBL" id="KAI3688799.1"/>
    </source>
</evidence>
<evidence type="ECO:0000313" key="2">
    <source>
        <dbReference type="Proteomes" id="UP001055811"/>
    </source>
</evidence>
<gene>
    <name evidence="1" type="ORF">L2E82_46633</name>
</gene>
<comment type="caution">
    <text evidence="1">The sequence shown here is derived from an EMBL/GenBank/DDBJ whole genome shotgun (WGS) entry which is preliminary data.</text>
</comment>
<name>A0ACB8YSU4_CICIN</name>